<accession>A0A1E7WRJ0</accession>
<reference evidence="3" key="1">
    <citation type="journal article" date="2016" name="Front. Microbiol.">
        <title>Molecular Keys to the Janthinobacterium and Duganella spp. Interaction with the Plant Pathogen Fusarium graminearum.</title>
        <authorList>
            <person name="Haack F.S."/>
            <person name="Poehlein A."/>
            <person name="Kroger C."/>
            <person name="Voigt C.A."/>
            <person name="Piepenbring M."/>
            <person name="Bode H.B."/>
            <person name="Daniel R."/>
            <person name="Schafer W."/>
            <person name="Streit W.R."/>
        </authorList>
    </citation>
    <scope>NUCLEOTIDE SEQUENCE [LARGE SCALE GENOMIC DNA]</scope>
    <source>
        <strain evidence="3">T54</strain>
    </source>
</reference>
<dbReference type="Proteomes" id="UP000175989">
    <property type="component" value="Unassembled WGS sequence"/>
</dbReference>
<organism evidence="2 3">
    <name type="scientific">Duganella phyllosphaerae</name>
    <dbReference type="NCBI Taxonomy" id="762836"/>
    <lineage>
        <taxon>Bacteria</taxon>
        <taxon>Pseudomonadati</taxon>
        <taxon>Pseudomonadota</taxon>
        <taxon>Betaproteobacteria</taxon>
        <taxon>Burkholderiales</taxon>
        <taxon>Oxalobacteraceae</taxon>
        <taxon>Telluria group</taxon>
        <taxon>Duganella</taxon>
    </lineage>
</organism>
<evidence type="ECO:0000313" key="2">
    <source>
        <dbReference type="EMBL" id="OFA02189.1"/>
    </source>
</evidence>
<keyword evidence="3" id="KW-1185">Reference proteome</keyword>
<gene>
    <name evidence="2" type="ORF">DUPY_20760</name>
</gene>
<protein>
    <submittedName>
        <fullName evidence="2">Uncharacterized protein</fullName>
    </submittedName>
</protein>
<comment type="caution">
    <text evidence="2">The sequence shown here is derived from an EMBL/GenBank/DDBJ whole genome shotgun (WGS) entry which is preliminary data.</text>
</comment>
<name>A0A1E7WRJ0_9BURK</name>
<proteinExistence type="predicted"/>
<dbReference type="PATRIC" id="fig|762836.4.peg.2152"/>
<dbReference type="AlphaFoldDB" id="A0A1E7WRJ0"/>
<feature type="compositionally biased region" description="Low complexity" evidence="1">
    <location>
        <begin position="22"/>
        <end position="31"/>
    </location>
</feature>
<dbReference type="EMBL" id="LROM01000077">
    <property type="protein sequence ID" value="OFA02189.1"/>
    <property type="molecule type" value="Genomic_DNA"/>
</dbReference>
<evidence type="ECO:0000313" key="3">
    <source>
        <dbReference type="Proteomes" id="UP000175989"/>
    </source>
</evidence>
<feature type="region of interest" description="Disordered" evidence="1">
    <location>
        <begin position="12"/>
        <end position="31"/>
    </location>
</feature>
<dbReference type="RefSeq" id="WP_070247760.1">
    <property type="nucleotide sequence ID" value="NZ_LROM01000077.1"/>
</dbReference>
<evidence type="ECO:0000256" key="1">
    <source>
        <dbReference type="SAM" id="MobiDB-lite"/>
    </source>
</evidence>
<sequence length="267" mass="28495">MVNLSGISARPAADATTATVQSKPSAAPAAKVAAPTEKVTVSTLAGRLSAAGEHTAARLQGMDHATLQRQLEADVRKVFYTLDPANKAAAASEVPTPADDASIKSAAAATAFIAGKAPNPFAGLSREQLSTISHDESGTFTVNERRAAEHQANKEEQAWRSQVVAAAMNEYNQTGKMTRFFTSVLDHFNQLPALEQATYPENYASDLQAKIKLDFNYFNHAPGDAGPTPGSLADLAQRQPGAQPATLFDMLELLPLTQKEQPEQHER</sequence>